<dbReference type="CDD" id="cd04485">
    <property type="entry name" value="DnaE_OBF"/>
    <property type="match status" value="1"/>
</dbReference>
<dbReference type="SUPFAM" id="SSF89550">
    <property type="entry name" value="PHP domain-like"/>
    <property type="match status" value="1"/>
</dbReference>
<feature type="domain" description="Polymerase/histidinol phosphatase N-terminal" evidence="10">
    <location>
        <begin position="5"/>
        <end position="72"/>
    </location>
</feature>
<dbReference type="CDD" id="cd12113">
    <property type="entry name" value="PHP_PolIIIA_DnaE3"/>
    <property type="match status" value="1"/>
</dbReference>
<evidence type="ECO:0000259" key="10">
    <source>
        <dbReference type="SMART" id="SM00481"/>
    </source>
</evidence>
<dbReference type="NCBIfam" id="NF004226">
    <property type="entry name" value="PRK05673.1"/>
    <property type="match status" value="1"/>
</dbReference>
<dbReference type="InterPro" id="IPR004805">
    <property type="entry name" value="DnaE2/DnaE/PolC"/>
</dbReference>
<keyword evidence="12" id="KW-1185">Reference proteome</keyword>
<gene>
    <name evidence="11" type="ORF">DVS28_a2880</name>
</gene>
<comment type="catalytic activity">
    <reaction evidence="9">
        <text>DNA(n) + a 2'-deoxyribonucleoside 5'-triphosphate = DNA(n+1) + diphosphate</text>
        <dbReference type="Rhea" id="RHEA:22508"/>
        <dbReference type="Rhea" id="RHEA-COMP:17339"/>
        <dbReference type="Rhea" id="RHEA-COMP:17340"/>
        <dbReference type="ChEBI" id="CHEBI:33019"/>
        <dbReference type="ChEBI" id="CHEBI:61560"/>
        <dbReference type="ChEBI" id="CHEBI:173112"/>
        <dbReference type="EC" id="2.7.7.7"/>
    </reaction>
</comment>
<evidence type="ECO:0000256" key="4">
    <source>
        <dbReference type="ARBA" id="ARBA00019114"/>
    </source>
</evidence>
<dbReference type="GO" id="GO:0008408">
    <property type="term" value="F:3'-5' exonuclease activity"/>
    <property type="evidence" value="ECO:0007669"/>
    <property type="project" value="InterPro"/>
</dbReference>
<dbReference type="SMART" id="SM00481">
    <property type="entry name" value="POLIIIAc"/>
    <property type="match status" value="1"/>
</dbReference>
<organism evidence="11 12">
    <name type="scientific">Euzebya pacifica</name>
    <dbReference type="NCBI Taxonomy" id="1608957"/>
    <lineage>
        <taxon>Bacteria</taxon>
        <taxon>Bacillati</taxon>
        <taxon>Actinomycetota</taxon>
        <taxon>Nitriliruptoria</taxon>
        <taxon>Euzebyales</taxon>
    </lineage>
</organism>
<dbReference type="NCBIfam" id="TIGR00594">
    <property type="entry name" value="polc"/>
    <property type="match status" value="1"/>
</dbReference>
<dbReference type="GO" id="GO:0006260">
    <property type="term" value="P:DNA replication"/>
    <property type="evidence" value="ECO:0007669"/>
    <property type="project" value="UniProtKB-KW"/>
</dbReference>
<dbReference type="OrthoDB" id="9803237at2"/>
<reference evidence="11 12" key="1">
    <citation type="submission" date="2018-09" db="EMBL/GenBank/DDBJ databases">
        <title>Complete genome sequence of Euzebya sp. DY32-46 isolated from seawater of Pacific Ocean.</title>
        <authorList>
            <person name="Xu L."/>
            <person name="Wu Y.-H."/>
            <person name="Xu X.-W."/>
        </authorList>
    </citation>
    <scope>NUCLEOTIDE SEQUENCE [LARGE SCALE GENOMIC DNA]</scope>
    <source>
        <strain evidence="11 12">DY32-46</strain>
    </source>
</reference>
<evidence type="ECO:0000256" key="7">
    <source>
        <dbReference type="ARBA" id="ARBA00022705"/>
    </source>
</evidence>
<dbReference type="PANTHER" id="PTHR32294:SF0">
    <property type="entry name" value="DNA POLYMERASE III SUBUNIT ALPHA"/>
    <property type="match status" value="1"/>
</dbReference>
<name>A0A346XZB2_9ACTN</name>
<dbReference type="Pfam" id="PF01336">
    <property type="entry name" value="tRNA_anti-codon"/>
    <property type="match status" value="1"/>
</dbReference>
<evidence type="ECO:0000256" key="3">
    <source>
        <dbReference type="ARBA" id="ARBA00012417"/>
    </source>
</evidence>
<evidence type="ECO:0000256" key="9">
    <source>
        <dbReference type="ARBA" id="ARBA00049244"/>
    </source>
</evidence>
<dbReference type="Gene3D" id="1.10.10.1600">
    <property type="entry name" value="Bacterial DNA polymerase III alpha subunit, thumb domain"/>
    <property type="match status" value="1"/>
</dbReference>
<dbReference type="InterPro" id="IPR011708">
    <property type="entry name" value="DNA_pol3_alpha_NTPase_dom"/>
</dbReference>
<dbReference type="InterPro" id="IPR041931">
    <property type="entry name" value="DNA_pol3_alpha_thumb_dom"/>
</dbReference>
<dbReference type="Pfam" id="PF17657">
    <property type="entry name" value="DNA_pol3_finger"/>
    <property type="match status" value="1"/>
</dbReference>
<dbReference type="PANTHER" id="PTHR32294">
    <property type="entry name" value="DNA POLYMERASE III SUBUNIT ALPHA"/>
    <property type="match status" value="1"/>
</dbReference>
<dbReference type="InterPro" id="IPR016195">
    <property type="entry name" value="Pol/histidinol_Pase-like"/>
</dbReference>
<evidence type="ECO:0000256" key="6">
    <source>
        <dbReference type="ARBA" id="ARBA00022695"/>
    </source>
</evidence>
<dbReference type="NCBIfam" id="NF005298">
    <property type="entry name" value="PRK06826.1"/>
    <property type="match status" value="1"/>
</dbReference>
<proteinExistence type="inferred from homology"/>
<evidence type="ECO:0000313" key="12">
    <source>
        <dbReference type="Proteomes" id="UP000264006"/>
    </source>
</evidence>
<dbReference type="Pfam" id="PF07733">
    <property type="entry name" value="DNA_pol3_alpha"/>
    <property type="match status" value="1"/>
</dbReference>
<dbReference type="GO" id="GO:0003676">
    <property type="term" value="F:nucleic acid binding"/>
    <property type="evidence" value="ECO:0007669"/>
    <property type="project" value="InterPro"/>
</dbReference>
<dbReference type="KEGG" id="euz:DVS28_a2880"/>
<dbReference type="InterPro" id="IPR029460">
    <property type="entry name" value="DNAPol_HHH"/>
</dbReference>
<accession>A0A346XZB2</accession>
<keyword evidence="5" id="KW-0808">Transferase</keyword>
<keyword evidence="7" id="KW-0235">DNA replication</keyword>
<dbReference type="InterPro" id="IPR004013">
    <property type="entry name" value="PHP_dom"/>
</dbReference>
<dbReference type="RefSeq" id="WP_114592031.1">
    <property type="nucleotide sequence ID" value="NZ_CP031165.1"/>
</dbReference>
<dbReference type="Pfam" id="PF02811">
    <property type="entry name" value="PHP"/>
    <property type="match status" value="1"/>
</dbReference>
<dbReference type="Gene3D" id="1.10.150.870">
    <property type="match status" value="1"/>
</dbReference>
<dbReference type="GO" id="GO:0003887">
    <property type="term" value="F:DNA-directed DNA polymerase activity"/>
    <property type="evidence" value="ECO:0007669"/>
    <property type="project" value="UniProtKB-KW"/>
</dbReference>
<dbReference type="Proteomes" id="UP000264006">
    <property type="component" value="Chromosome"/>
</dbReference>
<sequence>MGDFAHLHVHTEYSMLDGASRVNQLMEKVAQMGMSACAMTDHGVMFGAIDFHRAGKKHGVNPLIGCELYLAPGPRHNTTELTLEGKRYYHLTVIAENQVGYRNLMKLSSRAYTEGYWYKPRVDRELLEEHSEGLIVLSGCLGGEVNQKLLADKRDDARDTIGWYKEVFGDRYFVELQDHDIPEQHATNGHLIDLAGKLDVGLVVTNDSHYTEQADYDAHDALLCVQTQSLKADTDRFKFHNDQFYVKPAEQMQSLFPDHPETWKNTLLIAERCNVEFDFDTMHLPKFPCPPGHDEKSLLREKVRVGAVRRYGAEDNSTSYDGLRDEVRQRLEYELGVIEQMGFSAYFLIVADMIEHARNVGIRVGPGRGSAAGCAVSYVTGITDLDPIHHGLLFERFLNPERISMPDIDMDFDERRRVEMIRYTADKYGQDHVAQIVTFQTIKAKQAIKDATRVLGLPYSFGDRLCKMFPPAVQGKEAPLDDALEQSGELKDAATKDPDGRKVIALAKGLEGLRRQHSIHAAGVVIADEPITDIVPTLQVDGNGEVVTQYDGRQVEDLGLLKMDFLGLRNLTIISDALEHIEATTGETVDIDHLPLDDEKTYALISSGDTDGVFQLESSGYKALCRLMKPDRFEDITALGALYRPGPMSANLHTEYANRKNGLAKVTYIHEDVTEILEESYGLLIYQEQVQKIAQKIAGFTLGQADMIRKAIGKKLKDKMDALKGDFVDGTVASGYDKKLGVDLWAQIEGFASYAFNKSHSAAYGMVTYQTAWLKAHYPVEYMAALLTSVKNNKDKLPTALHSCRTMGVEVLVPDINDSMINFAPVIGVDEDGNKTRPRQIRFGMSAVRNVGEAVVSEIIRARNSNGLFTDFHDFVDKVPIGVLNKRTIESLVKAGGFESLGHTRKGLQMVVEPIIDNALTIKRKEEEGQYDLFGGLGGGSDDADNSVTVDIPEMEYDRKEKLNAEREMLGLYVSDHPLLGLERALFDLASAPIPSLQEAKGGAEATIAGLLTSVTKKFTKKGETYVVGTVEDLAGGIEVMFFPSCYQTYADLLVEDEILVVQGRLDDGRDSMQVIADRVSRPDLSEATGAPIQLKLDPRQCAPELIGRLKGVLVEHAGAVPVMLTVANGGPRVTELVVPESLAVTRSPGLFAELKMLLGAEAVR</sequence>
<dbReference type="InterPro" id="IPR004365">
    <property type="entry name" value="NA-bd_OB_tRNA"/>
</dbReference>
<comment type="subcellular location">
    <subcellularLocation>
        <location evidence="1">Cytoplasm</location>
    </subcellularLocation>
</comment>
<dbReference type="InterPro" id="IPR040982">
    <property type="entry name" value="DNA_pol3_finger"/>
</dbReference>
<keyword evidence="6" id="KW-0548">Nucleotidyltransferase</keyword>
<protein>
    <recommendedName>
        <fullName evidence="4">DNA polymerase III subunit alpha</fullName>
        <ecNumber evidence="3">2.7.7.7</ecNumber>
    </recommendedName>
</protein>
<dbReference type="EMBL" id="CP031165">
    <property type="protein sequence ID" value="AXV07559.1"/>
    <property type="molecule type" value="Genomic_DNA"/>
</dbReference>
<evidence type="ECO:0000256" key="2">
    <source>
        <dbReference type="ARBA" id="ARBA00009496"/>
    </source>
</evidence>
<dbReference type="EC" id="2.7.7.7" evidence="3"/>
<evidence type="ECO:0000313" key="11">
    <source>
        <dbReference type="EMBL" id="AXV07559.1"/>
    </source>
</evidence>
<dbReference type="Pfam" id="PF14579">
    <property type="entry name" value="HHH_6"/>
    <property type="match status" value="1"/>
</dbReference>
<dbReference type="GO" id="GO:0005737">
    <property type="term" value="C:cytoplasm"/>
    <property type="evidence" value="ECO:0007669"/>
    <property type="project" value="UniProtKB-SubCell"/>
</dbReference>
<evidence type="ECO:0000256" key="1">
    <source>
        <dbReference type="ARBA" id="ARBA00004496"/>
    </source>
</evidence>
<comment type="similarity">
    <text evidence="2">Belongs to the DNA polymerase type-C family. DnaE subfamily.</text>
</comment>
<evidence type="ECO:0000256" key="5">
    <source>
        <dbReference type="ARBA" id="ARBA00022679"/>
    </source>
</evidence>
<dbReference type="AlphaFoldDB" id="A0A346XZB2"/>
<evidence type="ECO:0000256" key="8">
    <source>
        <dbReference type="ARBA" id="ARBA00022932"/>
    </source>
</evidence>
<dbReference type="Gene3D" id="3.20.20.140">
    <property type="entry name" value="Metal-dependent hydrolases"/>
    <property type="match status" value="1"/>
</dbReference>
<dbReference type="InterPro" id="IPR003141">
    <property type="entry name" value="Pol/His_phosphatase_N"/>
</dbReference>
<keyword evidence="8" id="KW-0239">DNA-directed DNA polymerase</keyword>